<protein>
    <submittedName>
        <fullName evidence="2">Uncharacterized protein</fullName>
    </submittedName>
</protein>
<feature type="compositionally biased region" description="Polar residues" evidence="1">
    <location>
        <begin position="21"/>
        <end position="30"/>
    </location>
</feature>
<accession>A0A0A9BLA6</accession>
<proteinExistence type="predicted"/>
<reference evidence="2" key="1">
    <citation type="submission" date="2014-09" db="EMBL/GenBank/DDBJ databases">
        <authorList>
            <person name="Magalhaes I.L.F."/>
            <person name="Oliveira U."/>
            <person name="Santos F.R."/>
            <person name="Vidigal T.H.D.A."/>
            <person name="Brescovit A.D."/>
            <person name="Santos A.J."/>
        </authorList>
    </citation>
    <scope>NUCLEOTIDE SEQUENCE</scope>
    <source>
        <tissue evidence="2">Shoot tissue taken approximately 20 cm above the soil surface</tissue>
    </source>
</reference>
<feature type="region of interest" description="Disordered" evidence="1">
    <location>
        <begin position="91"/>
        <end position="138"/>
    </location>
</feature>
<feature type="region of interest" description="Disordered" evidence="1">
    <location>
        <begin position="1"/>
        <end position="75"/>
    </location>
</feature>
<reference evidence="2" key="2">
    <citation type="journal article" date="2015" name="Data Brief">
        <title>Shoot transcriptome of the giant reed, Arundo donax.</title>
        <authorList>
            <person name="Barrero R.A."/>
            <person name="Guerrero F.D."/>
            <person name="Moolhuijzen P."/>
            <person name="Goolsby J.A."/>
            <person name="Tidwell J."/>
            <person name="Bellgard S.E."/>
            <person name="Bellgard M.I."/>
        </authorList>
    </citation>
    <scope>NUCLEOTIDE SEQUENCE</scope>
    <source>
        <tissue evidence="2">Shoot tissue taken approximately 20 cm above the soil surface</tissue>
    </source>
</reference>
<sequence>MTIAAAAFSFPAHRGPPAAVTPSQAMSRAHQTACHAGRRSGSFRAPSGAAAVSHPQPPPRDLGPKVPLPPWDLAPEPPPLWDLVPVALPLTTTSTRPTPFDPSDEHAPSPPTPSPRPQSLSRRRRAPPRHPGELLLPSALPRRWPWRGLLAEVG</sequence>
<feature type="compositionally biased region" description="Pro residues" evidence="1">
    <location>
        <begin position="55"/>
        <end position="75"/>
    </location>
</feature>
<dbReference type="AlphaFoldDB" id="A0A0A9BLA6"/>
<organism evidence="2">
    <name type="scientific">Arundo donax</name>
    <name type="common">Giant reed</name>
    <name type="synonym">Donax arundinaceus</name>
    <dbReference type="NCBI Taxonomy" id="35708"/>
    <lineage>
        <taxon>Eukaryota</taxon>
        <taxon>Viridiplantae</taxon>
        <taxon>Streptophyta</taxon>
        <taxon>Embryophyta</taxon>
        <taxon>Tracheophyta</taxon>
        <taxon>Spermatophyta</taxon>
        <taxon>Magnoliopsida</taxon>
        <taxon>Liliopsida</taxon>
        <taxon>Poales</taxon>
        <taxon>Poaceae</taxon>
        <taxon>PACMAD clade</taxon>
        <taxon>Arundinoideae</taxon>
        <taxon>Arundineae</taxon>
        <taxon>Arundo</taxon>
    </lineage>
</organism>
<evidence type="ECO:0000313" key="2">
    <source>
        <dbReference type="EMBL" id="JAD64754.1"/>
    </source>
</evidence>
<name>A0A0A9BLA6_ARUDO</name>
<evidence type="ECO:0000256" key="1">
    <source>
        <dbReference type="SAM" id="MobiDB-lite"/>
    </source>
</evidence>
<dbReference type="EMBL" id="GBRH01233141">
    <property type="protein sequence ID" value="JAD64754.1"/>
    <property type="molecule type" value="Transcribed_RNA"/>
</dbReference>